<dbReference type="InterPro" id="IPR023214">
    <property type="entry name" value="HAD_sf"/>
</dbReference>
<dbReference type="SUPFAM" id="SSF56784">
    <property type="entry name" value="HAD-like"/>
    <property type="match status" value="1"/>
</dbReference>
<gene>
    <name evidence="1" type="ORF">D1970_12170</name>
</gene>
<dbReference type="Gene3D" id="3.30.1240.10">
    <property type="match status" value="1"/>
</dbReference>
<proteinExistence type="predicted"/>
<comment type="caution">
    <text evidence="1">The sequence shown here is derived from an EMBL/GenBank/DDBJ whole genome shotgun (WGS) entry which is preliminary data.</text>
</comment>
<dbReference type="PANTHER" id="PTHR10000:SF50">
    <property type="entry name" value="STRESS RESPONSE PROTEIN YHAX"/>
    <property type="match status" value="1"/>
</dbReference>
<dbReference type="GO" id="GO:0000287">
    <property type="term" value="F:magnesium ion binding"/>
    <property type="evidence" value="ECO:0007669"/>
    <property type="project" value="TreeGrafter"/>
</dbReference>
<dbReference type="RefSeq" id="WP_119113142.1">
    <property type="nucleotide sequence ID" value="NZ_CBCSEO010000001.1"/>
</dbReference>
<dbReference type="GO" id="GO:0016791">
    <property type="term" value="F:phosphatase activity"/>
    <property type="evidence" value="ECO:0007669"/>
    <property type="project" value="TreeGrafter"/>
</dbReference>
<dbReference type="InterPro" id="IPR036412">
    <property type="entry name" value="HAD-like_sf"/>
</dbReference>
<name>A0A398B742_9BACI</name>
<dbReference type="InterPro" id="IPR006379">
    <property type="entry name" value="HAD-SF_hydro_IIB"/>
</dbReference>
<dbReference type="CDD" id="cd07516">
    <property type="entry name" value="HAD_Pase"/>
    <property type="match status" value="1"/>
</dbReference>
<evidence type="ECO:0000313" key="2">
    <source>
        <dbReference type="Proteomes" id="UP000265816"/>
    </source>
</evidence>
<organism evidence="1 2">
    <name type="scientific">Mesobacillus zeae</name>
    <dbReference type="NCBI Taxonomy" id="1917180"/>
    <lineage>
        <taxon>Bacteria</taxon>
        <taxon>Bacillati</taxon>
        <taxon>Bacillota</taxon>
        <taxon>Bacilli</taxon>
        <taxon>Bacillales</taxon>
        <taxon>Bacillaceae</taxon>
        <taxon>Mesobacillus</taxon>
    </lineage>
</organism>
<accession>A0A398B742</accession>
<dbReference type="PANTHER" id="PTHR10000">
    <property type="entry name" value="PHOSPHOSERINE PHOSPHATASE"/>
    <property type="match status" value="1"/>
</dbReference>
<protein>
    <submittedName>
        <fullName evidence="1">HAD family phosphatase</fullName>
    </submittedName>
</protein>
<dbReference type="NCBIfam" id="TIGR01484">
    <property type="entry name" value="HAD-SF-IIB"/>
    <property type="match status" value="1"/>
</dbReference>
<dbReference type="Gene3D" id="3.40.50.1000">
    <property type="entry name" value="HAD superfamily/HAD-like"/>
    <property type="match status" value="1"/>
</dbReference>
<dbReference type="InterPro" id="IPR000150">
    <property type="entry name" value="Cof"/>
</dbReference>
<sequence>MIYRLLALNVDGTVLQPNGRLHRSTREAIAYVQQKGIYVTLVTARSFPSAKKVARALKIDSLLVTHQGATICGEHSSKPLTAKRMTEDITYEVVRFLEGFPCQIRIVHDQFSLANKYKLNHNLLARTVFTTGDPLFYSQQFVDSVSETIANDPVAAPKIEVYFEYEDDLEDATQALGSMFSEISLPKLNELRLDILPEGVSKLDGLITLGEHLDVPLKEMVSIGDAMDDIEMIKACGLGVAMGNAPAEVKKAADWVTRSNNQHGVAYMIKEHFRKQHPISFLQKMNIIKK</sequence>
<evidence type="ECO:0000313" key="1">
    <source>
        <dbReference type="EMBL" id="RID84638.1"/>
    </source>
</evidence>
<dbReference type="EMBL" id="QWVT01000019">
    <property type="protein sequence ID" value="RID84638.1"/>
    <property type="molecule type" value="Genomic_DNA"/>
</dbReference>
<dbReference type="GO" id="GO:0005829">
    <property type="term" value="C:cytosol"/>
    <property type="evidence" value="ECO:0007669"/>
    <property type="project" value="TreeGrafter"/>
</dbReference>
<dbReference type="AlphaFoldDB" id="A0A398B742"/>
<dbReference type="NCBIfam" id="TIGR00099">
    <property type="entry name" value="Cof-subfamily"/>
    <property type="match status" value="1"/>
</dbReference>
<dbReference type="Proteomes" id="UP000265816">
    <property type="component" value="Unassembled WGS sequence"/>
</dbReference>
<reference evidence="1 2" key="1">
    <citation type="submission" date="2018-08" db="EMBL/GenBank/DDBJ databases">
        <title>Bacillus jemisoniae sp. nov., Bacillus chryseoplanitiae sp. nov., Bacillus resnikiae sp. nov., and Bacillus frankliniae sp. nov., isolated from Viking spacecraft and associated surfaces.</title>
        <authorList>
            <person name="Seuylemezian A."/>
            <person name="Vaishampayan P."/>
        </authorList>
    </citation>
    <scope>NUCLEOTIDE SEQUENCE [LARGE SCALE GENOMIC DNA]</scope>
    <source>
        <strain evidence="1 2">JJ-247</strain>
    </source>
</reference>
<dbReference type="Pfam" id="PF08282">
    <property type="entry name" value="Hydrolase_3"/>
    <property type="match status" value="1"/>
</dbReference>
<dbReference type="OrthoDB" id="9790031at2"/>
<keyword evidence="2" id="KW-1185">Reference proteome</keyword>